<dbReference type="InterPro" id="IPR011009">
    <property type="entry name" value="Kinase-like_dom_sf"/>
</dbReference>
<sequence length="196" mass="21503">MGTSGDAEGPDCCEMVKQDLGLETVKQLGWGGQGLVLLCRDPASGNRFACKVLASHRERQHKILLTSSSSSSTLPKKSEKRKLKMRPKEAVENANLLREAELLHHLRGLPGILPLITKVEGDDGCVHLFTPFCDAGDLLDRLDACPILHEREAAHVVASLARALISCHARGVVHRDIKPGNVLFRRCTRTIFIRAT</sequence>
<dbReference type="InterPro" id="IPR000719">
    <property type="entry name" value="Prot_kinase_dom"/>
</dbReference>
<dbReference type="EMBL" id="JABFUD020000018">
    <property type="protein sequence ID" value="KAI5066477.1"/>
    <property type="molecule type" value="Genomic_DNA"/>
</dbReference>
<dbReference type="Pfam" id="PF00069">
    <property type="entry name" value="Pkinase"/>
    <property type="match status" value="1"/>
</dbReference>
<evidence type="ECO:0000256" key="3">
    <source>
        <dbReference type="ARBA" id="ARBA00022741"/>
    </source>
</evidence>
<dbReference type="PROSITE" id="PS00108">
    <property type="entry name" value="PROTEIN_KINASE_ST"/>
    <property type="match status" value="1"/>
</dbReference>
<evidence type="ECO:0000256" key="6">
    <source>
        <dbReference type="SAM" id="MobiDB-lite"/>
    </source>
</evidence>
<keyword evidence="9" id="KW-1185">Reference proteome</keyword>
<name>A0A9D4UF12_ADICA</name>
<evidence type="ECO:0000256" key="5">
    <source>
        <dbReference type="ARBA" id="ARBA00022840"/>
    </source>
</evidence>
<feature type="domain" description="Protein kinase" evidence="7">
    <location>
        <begin position="22"/>
        <end position="196"/>
    </location>
</feature>
<keyword evidence="1" id="KW-0723">Serine/threonine-protein kinase</keyword>
<organism evidence="8 9">
    <name type="scientific">Adiantum capillus-veneris</name>
    <name type="common">Maidenhair fern</name>
    <dbReference type="NCBI Taxonomy" id="13818"/>
    <lineage>
        <taxon>Eukaryota</taxon>
        <taxon>Viridiplantae</taxon>
        <taxon>Streptophyta</taxon>
        <taxon>Embryophyta</taxon>
        <taxon>Tracheophyta</taxon>
        <taxon>Polypodiopsida</taxon>
        <taxon>Polypodiidae</taxon>
        <taxon>Polypodiales</taxon>
        <taxon>Pteridineae</taxon>
        <taxon>Pteridaceae</taxon>
        <taxon>Vittarioideae</taxon>
        <taxon>Adiantum</taxon>
    </lineage>
</organism>
<proteinExistence type="predicted"/>
<comment type="caution">
    <text evidence="8">The sequence shown here is derived from an EMBL/GenBank/DDBJ whole genome shotgun (WGS) entry which is preliminary data.</text>
</comment>
<gene>
    <name evidence="8" type="ORF">GOP47_0019101</name>
</gene>
<keyword evidence="3" id="KW-0547">Nucleotide-binding</keyword>
<feature type="region of interest" description="Disordered" evidence="6">
    <location>
        <begin position="66"/>
        <end position="87"/>
    </location>
</feature>
<protein>
    <recommendedName>
        <fullName evidence="7">Protein kinase domain-containing protein</fullName>
    </recommendedName>
</protein>
<evidence type="ECO:0000313" key="9">
    <source>
        <dbReference type="Proteomes" id="UP000886520"/>
    </source>
</evidence>
<dbReference type="Proteomes" id="UP000886520">
    <property type="component" value="Chromosome 18"/>
</dbReference>
<evidence type="ECO:0000256" key="2">
    <source>
        <dbReference type="ARBA" id="ARBA00022679"/>
    </source>
</evidence>
<dbReference type="GO" id="GO:0005524">
    <property type="term" value="F:ATP binding"/>
    <property type="evidence" value="ECO:0007669"/>
    <property type="project" value="UniProtKB-KW"/>
</dbReference>
<keyword evidence="2" id="KW-0808">Transferase</keyword>
<dbReference type="SUPFAM" id="SSF56112">
    <property type="entry name" value="Protein kinase-like (PK-like)"/>
    <property type="match status" value="1"/>
</dbReference>
<evidence type="ECO:0000259" key="7">
    <source>
        <dbReference type="PROSITE" id="PS50011"/>
    </source>
</evidence>
<dbReference type="AlphaFoldDB" id="A0A9D4UF12"/>
<dbReference type="PROSITE" id="PS50011">
    <property type="entry name" value="PROTEIN_KINASE_DOM"/>
    <property type="match status" value="1"/>
</dbReference>
<dbReference type="InterPro" id="IPR008271">
    <property type="entry name" value="Ser/Thr_kinase_AS"/>
</dbReference>
<dbReference type="GO" id="GO:0004674">
    <property type="term" value="F:protein serine/threonine kinase activity"/>
    <property type="evidence" value="ECO:0007669"/>
    <property type="project" value="UniProtKB-KW"/>
</dbReference>
<dbReference type="Gene3D" id="1.10.510.10">
    <property type="entry name" value="Transferase(Phosphotransferase) domain 1"/>
    <property type="match status" value="1"/>
</dbReference>
<accession>A0A9D4UF12</accession>
<evidence type="ECO:0000313" key="8">
    <source>
        <dbReference type="EMBL" id="KAI5066477.1"/>
    </source>
</evidence>
<evidence type="ECO:0000256" key="1">
    <source>
        <dbReference type="ARBA" id="ARBA00022527"/>
    </source>
</evidence>
<dbReference type="OrthoDB" id="40902at2759"/>
<dbReference type="SMART" id="SM00220">
    <property type="entry name" value="S_TKc"/>
    <property type="match status" value="1"/>
</dbReference>
<evidence type="ECO:0000256" key="4">
    <source>
        <dbReference type="ARBA" id="ARBA00022777"/>
    </source>
</evidence>
<dbReference type="PANTHER" id="PTHR24349">
    <property type="entry name" value="SERINE/THREONINE-PROTEIN KINASE"/>
    <property type="match status" value="1"/>
</dbReference>
<reference evidence="8" key="1">
    <citation type="submission" date="2021-01" db="EMBL/GenBank/DDBJ databases">
        <title>Adiantum capillus-veneris genome.</title>
        <authorList>
            <person name="Fang Y."/>
            <person name="Liao Q."/>
        </authorList>
    </citation>
    <scope>NUCLEOTIDE SEQUENCE</scope>
    <source>
        <strain evidence="8">H3</strain>
        <tissue evidence="8">Leaf</tissue>
    </source>
</reference>
<keyword evidence="4" id="KW-0418">Kinase</keyword>
<keyword evidence="5" id="KW-0067">ATP-binding</keyword>
<dbReference type="InterPro" id="IPR050205">
    <property type="entry name" value="CDPK_Ser/Thr_kinases"/>
</dbReference>